<accession>A0A1G1XLP1</accession>
<proteinExistence type="predicted"/>
<evidence type="ECO:0000313" key="2">
    <source>
        <dbReference type="Proteomes" id="UP000176498"/>
    </source>
</evidence>
<dbReference type="EMBL" id="MHHZ01000023">
    <property type="protein sequence ID" value="OGY40928.1"/>
    <property type="molecule type" value="Genomic_DNA"/>
</dbReference>
<dbReference type="AlphaFoldDB" id="A0A1G1XLP1"/>
<comment type="caution">
    <text evidence="1">The sequence shown here is derived from an EMBL/GenBank/DDBJ whole genome shotgun (WGS) entry which is preliminary data.</text>
</comment>
<gene>
    <name evidence="1" type="ORF">A2Y82_03640</name>
</gene>
<sequence>MPCPVCGKVYCDHTPGERGQTQEEMLKDMMNGDKELPREKSKGKKISKEKLKSEVANFEVVVDYNKSLAEMVKAGGYHWVSEGIIKKYFPIQGVGLQKTELALVHLNRKVKTKEIRKFTESKNLIVPKGIEHLLALGATYPEIQEEFPVVVLCDFLGPNYGDSVYPYLYINTSRMRALFLDRFADDHLWDASCRFLAVRK</sequence>
<name>A0A1G1XLP1_9BACT</name>
<evidence type="ECO:0000313" key="1">
    <source>
        <dbReference type="EMBL" id="OGY40928.1"/>
    </source>
</evidence>
<reference evidence="1 2" key="1">
    <citation type="journal article" date="2016" name="Nat. Commun.">
        <title>Thousands of microbial genomes shed light on interconnected biogeochemical processes in an aquifer system.</title>
        <authorList>
            <person name="Anantharaman K."/>
            <person name="Brown C.T."/>
            <person name="Hug L.A."/>
            <person name="Sharon I."/>
            <person name="Castelle C.J."/>
            <person name="Probst A.J."/>
            <person name="Thomas B.C."/>
            <person name="Singh A."/>
            <person name="Wilkins M.J."/>
            <person name="Karaoz U."/>
            <person name="Brodie E.L."/>
            <person name="Williams K.H."/>
            <person name="Hubbard S.S."/>
            <person name="Banfield J.F."/>
        </authorList>
    </citation>
    <scope>NUCLEOTIDE SEQUENCE [LARGE SCALE GENOMIC DNA]</scope>
</reference>
<dbReference type="Proteomes" id="UP000176498">
    <property type="component" value="Unassembled WGS sequence"/>
</dbReference>
<organism evidence="1 2">
    <name type="scientific">Candidatus Buchananbacteria bacterium RBG_13_36_9</name>
    <dbReference type="NCBI Taxonomy" id="1797530"/>
    <lineage>
        <taxon>Bacteria</taxon>
        <taxon>Candidatus Buchananiibacteriota</taxon>
    </lineage>
</organism>
<protein>
    <submittedName>
        <fullName evidence="1">Uncharacterized protein</fullName>
    </submittedName>
</protein>